<reference evidence="1 2" key="1">
    <citation type="journal article" date="2013" name="Proc. Natl. Acad. Sci. U.S.A.">
        <title>Candidate phylum TM6 genome recovered from a hospital sink biofilm provides genomic insights into this uncultivated phylum.</title>
        <authorList>
            <person name="McLean J.S."/>
            <person name="Lombardo M.J."/>
            <person name="Badger J.H."/>
            <person name="Edlund A."/>
            <person name="Novotny M."/>
            <person name="Yee-Greenbaum J."/>
            <person name="Vyahhi N."/>
            <person name="Hall A.P."/>
            <person name="Yang Y."/>
            <person name="Dupont C.L."/>
            <person name="Ziegler M.G."/>
            <person name="Chitsaz H."/>
            <person name="Allen A.E."/>
            <person name="Yooseph S."/>
            <person name="Tesler G."/>
            <person name="Pevzner P.A."/>
            <person name="Friedman R.M."/>
            <person name="Nealson K.H."/>
            <person name="Venter J.C."/>
            <person name="Lasken R.S."/>
        </authorList>
    </citation>
    <scope>NUCLEOTIDE SEQUENCE [LARGE SCALE GENOMIC DNA]</scope>
    <source>
        <strain evidence="1 2">TM6SC1</strain>
    </source>
</reference>
<dbReference type="AlphaFoldDB" id="A0A0D2GQ30"/>
<comment type="caution">
    <text evidence="1">The sequence shown here is derived from an EMBL/GenBank/DDBJ whole genome shotgun (WGS) entry which is preliminary data.</text>
</comment>
<sequence length="588" mass="65247">MHRISILSIILGGLSIHAAPFLVNRTPGFNSARILTTWLDEYTGRNQDTRANICATIIADKSFEPHTLTRSLFEFSHQNCTLEREYIKISGSAVGTRDTQTDWLADYFGLPLDFQSVLSFAPHVRTVGVILSNYIHLDRFVCNSYITVQLPLVHTTWNLDFQEHIINKGTQGYPVGYFGPTAVARQNLLNSATDFFQEGKAPTLSESVVFQPLSAGRFYNKSQSKGGLSELRVTCGWTPILCSDYHLGFEFIAAVPTGSKVRGIYLFEPILGNGHFGEVGLGLHGHATFWRNCNETMSWSLVGYMMMTSLLSTIQQSSFDLKNQFNNSKYMLAQNMGAPIRQNLTGQSGGVLVAPVVQFRDLYAPVANITYCNVRTHVGSQWDITALLDFEHDCLRFDIGYSYYHRDCQRFRFPCQTEVLTGVNVITPLTWALKGDSYSYGFVQDTPIPLSATQSGATITTGLNYQTPNSPDGALNIAIDRPAPAFSGDTDVTTSPTSFDQINTSIQPITLVTNDINLRGSQTKAATNKFFGAFRYYVPTCRTWQPYVTLAGAVELGTSSDHMCDSQICCSYTSISQWSVWAVFGAIF</sequence>
<organism evidence="1 2">
    <name type="scientific">candidate division TM6 bacterium JCVI TM6SC1</name>
    <dbReference type="NCBI Taxonomy" id="1306947"/>
    <lineage>
        <taxon>Bacteria</taxon>
        <taxon>Candidatus Babelota</taxon>
        <taxon>Vermiphilus</taxon>
    </lineage>
</organism>
<keyword evidence="2" id="KW-1185">Reference proteome</keyword>
<dbReference type="Proteomes" id="UP000032214">
    <property type="component" value="Unassembled WGS sequence"/>
</dbReference>
<dbReference type="eggNOG" id="ENOG5033QAD">
    <property type="taxonomic scope" value="Bacteria"/>
</dbReference>
<dbReference type="EMBL" id="ARQD01000001">
    <property type="protein sequence ID" value="KIX85499.1"/>
    <property type="molecule type" value="Genomic_DNA"/>
</dbReference>
<dbReference type="STRING" id="1306947.J120_00800"/>
<gene>
    <name evidence="1" type="ORF">J120_00800</name>
</gene>
<evidence type="ECO:0000313" key="2">
    <source>
        <dbReference type="Proteomes" id="UP000032214"/>
    </source>
</evidence>
<name>A0A0D2GQ30_9BACT</name>
<protein>
    <submittedName>
        <fullName evidence="1">Uncharacterized protein</fullName>
    </submittedName>
</protein>
<proteinExistence type="predicted"/>
<evidence type="ECO:0000313" key="1">
    <source>
        <dbReference type="EMBL" id="KIX85499.1"/>
    </source>
</evidence>
<accession>A0A0D2GQ30</accession>